<feature type="transmembrane region" description="Helical" evidence="8">
    <location>
        <begin position="229"/>
        <end position="247"/>
    </location>
</feature>
<evidence type="ECO:0000256" key="2">
    <source>
        <dbReference type="ARBA" id="ARBA00006434"/>
    </source>
</evidence>
<evidence type="ECO:0000256" key="8">
    <source>
        <dbReference type="SAM" id="Phobius"/>
    </source>
</evidence>
<dbReference type="RefSeq" id="WP_225911565.1">
    <property type="nucleotide sequence ID" value="NZ_AP024355.1"/>
</dbReference>
<keyword evidence="4 8" id="KW-0812">Transmembrane</keyword>
<gene>
    <name evidence="9" type="ORF">DESUT3_37460</name>
</gene>
<feature type="transmembrane region" description="Helical" evidence="8">
    <location>
        <begin position="410"/>
        <end position="427"/>
    </location>
</feature>
<dbReference type="PROSITE" id="PS50283">
    <property type="entry name" value="NA_SOLUT_SYMP_3"/>
    <property type="match status" value="1"/>
</dbReference>
<dbReference type="InterPro" id="IPR050277">
    <property type="entry name" value="Sodium:Solute_Symporter"/>
</dbReference>
<feature type="transmembrane region" description="Helical" evidence="8">
    <location>
        <begin position="73"/>
        <end position="96"/>
    </location>
</feature>
<protein>
    <submittedName>
        <fullName evidence="9">Sodium:solute symporter</fullName>
    </submittedName>
</protein>
<reference evidence="9 10" key="2">
    <citation type="journal article" date="2021" name="Int. J. Syst. Evol. Microbiol.">
        <title>Isolation and Polyphasic Characterization of Desulfuromonas versatilis sp. Nov., an Electrogenic Bacteria Capable of Versatile Metabolism Isolated from a Graphene Oxide-Reducing Enrichment Culture.</title>
        <authorList>
            <person name="Xie L."/>
            <person name="Yoshida N."/>
            <person name="Ishii S."/>
            <person name="Meng L."/>
        </authorList>
    </citation>
    <scope>NUCLEOTIDE SEQUENCE [LARGE SCALE GENOMIC DNA]</scope>
    <source>
        <strain evidence="9 10">NIT-T3</strain>
    </source>
</reference>
<evidence type="ECO:0000256" key="1">
    <source>
        <dbReference type="ARBA" id="ARBA00004141"/>
    </source>
</evidence>
<feature type="transmembrane region" description="Helical" evidence="8">
    <location>
        <begin position="182"/>
        <end position="209"/>
    </location>
</feature>
<name>A0ABM8HUS5_9BACT</name>
<evidence type="ECO:0000256" key="7">
    <source>
        <dbReference type="RuleBase" id="RU362091"/>
    </source>
</evidence>
<keyword evidence="6 8" id="KW-0472">Membrane</keyword>
<dbReference type="InterPro" id="IPR001734">
    <property type="entry name" value="Na/solute_symporter"/>
</dbReference>
<feature type="transmembrane region" description="Helical" evidence="8">
    <location>
        <begin position="259"/>
        <end position="280"/>
    </location>
</feature>
<evidence type="ECO:0000313" key="9">
    <source>
        <dbReference type="EMBL" id="BCR06677.1"/>
    </source>
</evidence>
<evidence type="ECO:0000256" key="3">
    <source>
        <dbReference type="ARBA" id="ARBA00022448"/>
    </source>
</evidence>
<dbReference type="Pfam" id="PF00474">
    <property type="entry name" value="SSF"/>
    <property type="match status" value="1"/>
</dbReference>
<feature type="transmembrane region" description="Helical" evidence="8">
    <location>
        <begin position="117"/>
        <end position="145"/>
    </location>
</feature>
<keyword evidence="5 8" id="KW-1133">Transmembrane helix</keyword>
<evidence type="ECO:0000256" key="5">
    <source>
        <dbReference type="ARBA" id="ARBA00022989"/>
    </source>
</evidence>
<evidence type="ECO:0000313" key="10">
    <source>
        <dbReference type="Proteomes" id="UP001319827"/>
    </source>
</evidence>
<dbReference type="Gene3D" id="1.20.1730.10">
    <property type="entry name" value="Sodium/glucose cotransporter"/>
    <property type="match status" value="1"/>
</dbReference>
<feature type="transmembrane region" description="Helical" evidence="8">
    <location>
        <begin position="349"/>
        <end position="368"/>
    </location>
</feature>
<organism evidence="9 10">
    <name type="scientific">Desulfuromonas versatilis</name>
    <dbReference type="NCBI Taxonomy" id="2802975"/>
    <lineage>
        <taxon>Bacteria</taxon>
        <taxon>Pseudomonadati</taxon>
        <taxon>Thermodesulfobacteriota</taxon>
        <taxon>Desulfuromonadia</taxon>
        <taxon>Desulfuromonadales</taxon>
        <taxon>Desulfuromonadaceae</taxon>
        <taxon>Desulfuromonas</taxon>
    </lineage>
</organism>
<keyword evidence="10" id="KW-1185">Reference proteome</keyword>
<dbReference type="PANTHER" id="PTHR48086">
    <property type="entry name" value="SODIUM/PROLINE SYMPORTER-RELATED"/>
    <property type="match status" value="1"/>
</dbReference>
<comment type="subcellular location">
    <subcellularLocation>
        <location evidence="1">Membrane</location>
        <topology evidence="1">Multi-pass membrane protein</topology>
    </subcellularLocation>
</comment>
<keyword evidence="3" id="KW-0813">Transport</keyword>
<feature type="transmembrane region" description="Helical" evidence="8">
    <location>
        <begin position="45"/>
        <end position="67"/>
    </location>
</feature>
<dbReference type="EMBL" id="AP024355">
    <property type="protein sequence ID" value="BCR06677.1"/>
    <property type="molecule type" value="Genomic_DNA"/>
</dbReference>
<comment type="similarity">
    <text evidence="2 7">Belongs to the sodium:solute symporter (SSF) (TC 2.A.21) family.</text>
</comment>
<dbReference type="Proteomes" id="UP001319827">
    <property type="component" value="Chromosome"/>
</dbReference>
<evidence type="ECO:0000256" key="6">
    <source>
        <dbReference type="ARBA" id="ARBA00023136"/>
    </source>
</evidence>
<feature type="transmembrane region" description="Helical" evidence="8">
    <location>
        <begin position="433"/>
        <end position="450"/>
    </location>
</feature>
<sequence length="461" mass="47624">MAHDLLFLSTFVVTLGAMALFAVAGRARSADDFSVAGRQAGSWNVAGAIMGTLVGGASTIGTVQLAFLFGLSAWWFTLGAGIACLLLALFLAVPLREGEVETVPQFISRYHGSRARVGASLFSALGMFIHIVAQLLACSALLASLFGLSRLSASLISALLVALVALGGGMRSAGPLGLLKLLLLYATMAGAGWIAFAEAGGWSGLSAAFPAEPWFSLFGYGVREGVSDLLSMLVGVVSTQIYLQAIFSAKSAREARGGALLSAVLIPPLGLLGVAVGLYMRLHRPGLDSAQALPAFLLEQLPAPLAGPAFATLLFAAVGTAAGLALGVGTTLQSDVLARWVPGPERRLAWLRLTTLGALLLALGLLLFNLGSVIMQWSFLSMGLRGATICLPLLAAVFLRERTSARGGTLSIILAPSAVIAAGLLHWQTVPPLFLGLAVSALALLAGLAADRWRPARTRGS</sequence>
<proteinExistence type="inferred from homology"/>
<feature type="transmembrane region" description="Helical" evidence="8">
    <location>
        <begin position="151"/>
        <end position="170"/>
    </location>
</feature>
<reference evidence="9 10" key="1">
    <citation type="journal article" date="2016" name="C (Basel)">
        <title>Selective Growth of and Electricity Production by Marine Exoelectrogenic Bacteria in Self-Aggregated Hydrogel of Microbially Reduced Graphene Oxide.</title>
        <authorList>
            <person name="Yoshida N."/>
            <person name="Goto Y."/>
            <person name="Miyata Y."/>
        </authorList>
    </citation>
    <scope>NUCLEOTIDE SEQUENCE [LARGE SCALE GENOMIC DNA]</scope>
    <source>
        <strain evidence="9 10">NIT-T3</strain>
    </source>
</reference>
<feature type="transmembrane region" description="Helical" evidence="8">
    <location>
        <begin position="374"/>
        <end position="398"/>
    </location>
</feature>
<dbReference type="PANTHER" id="PTHR48086:SF7">
    <property type="entry name" value="SODIUM-SOLUTE SYMPORTER-RELATED"/>
    <property type="match status" value="1"/>
</dbReference>
<evidence type="ECO:0000256" key="4">
    <source>
        <dbReference type="ARBA" id="ARBA00022692"/>
    </source>
</evidence>
<dbReference type="InterPro" id="IPR038377">
    <property type="entry name" value="Na/Glc_symporter_sf"/>
</dbReference>
<feature type="transmembrane region" description="Helical" evidence="8">
    <location>
        <begin position="305"/>
        <end position="328"/>
    </location>
</feature>
<feature type="transmembrane region" description="Helical" evidence="8">
    <location>
        <begin position="6"/>
        <end position="24"/>
    </location>
</feature>
<accession>A0ABM8HUS5</accession>